<dbReference type="Gene3D" id="1.20.1280.50">
    <property type="match status" value="1"/>
</dbReference>
<dbReference type="SUPFAM" id="SSF50965">
    <property type="entry name" value="Galactose oxidase, central domain"/>
    <property type="match status" value="1"/>
</dbReference>
<evidence type="ECO:0000313" key="2">
    <source>
        <dbReference type="EMBL" id="KAJ4824319.1"/>
    </source>
</evidence>
<dbReference type="InterPro" id="IPR056592">
    <property type="entry name" value="Beta-prop_At3g26010-like"/>
</dbReference>
<organism evidence="2 3">
    <name type="scientific">Turnera subulata</name>
    <dbReference type="NCBI Taxonomy" id="218843"/>
    <lineage>
        <taxon>Eukaryota</taxon>
        <taxon>Viridiplantae</taxon>
        <taxon>Streptophyta</taxon>
        <taxon>Embryophyta</taxon>
        <taxon>Tracheophyta</taxon>
        <taxon>Spermatophyta</taxon>
        <taxon>Magnoliopsida</taxon>
        <taxon>eudicotyledons</taxon>
        <taxon>Gunneridae</taxon>
        <taxon>Pentapetalae</taxon>
        <taxon>rosids</taxon>
        <taxon>fabids</taxon>
        <taxon>Malpighiales</taxon>
        <taxon>Passifloraceae</taxon>
        <taxon>Turnera</taxon>
    </lineage>
</organism>
<evidence type="ECO:0000313" key="3">
    <source>
        <dbReference type="Proteomes" id="UP001141552"/>
    </source>
</evidence>
<accession>A0A9Q0F592</accession>
<dbReference type="OrthoDB" id="610337at2759"/>
<dbReference type="InterPro" id="IPR036047">
    <property type="entry name" value="F-box-like_dom_sf"/>
</dbReference>
<dbReference type="AlphaFoldDB" id="A0A9Q0F592"/>
<reference evidence="2" key="1">
    <citation type="submission" date="2022-02" db="EMBL/GenBank/DDBJ databases">
        <authorList>
            <person name="Henning P.M."/>
            <person name="McCubbin A.G."/>
            <person name="Shore J.S."/>
        </authorList>
    </citation>
    <scope>NUCLEOTIDE SEQUENCE</scope>
    <source>
        <strain evidence="2">F60SS</strain>
        <tissue evidence="2">Leaves</tissue>
    </source>
</reference>
<dbReference type="PANTHER" id="PTHR35546:SF130">
    <property type="entry name" value="EXPRESSED PROTEIN"/>
    <property type="match status" value="1"/>
</dbReference>
<dbReference type="InterPro" id="IPR055290">
    <property type="entry name" value="At3g26010-like"/>
</dbReference>
<evidence type="ECO:0000259" key="1">
    <source>
        <dbReference type="SMART" id="SM00256"/>
    </source>
</evidence>
<name>A0A9Q0F592_9ROSI</name>
<gene>
    <name evidence="2" type="ORF">Tsubulata_043205</name>
</gene>
<dbReference type="Pfam" id="PF24750">
    <property type="entry name" value="b-prop_At3g26010-like"/>
    <property type="match status" value="1"/>
</dbReference>
<dbReference type="InterPro" id="IPR011043">
    <property type="entry name" value="Gal_Oxase/kelch_b-propeller"/>
</dbReference>
<dbReference type="EMBL" id="JAKUCV010007209">
    <property type="protein sequence ID" value="KAJ4824319.1"/>
    <property type="molecule type" value="Genomic_DNA"/>
</dbReference>
<proteinExistence type="predicted"/>
<feature type="domain" description="F-box" evidence="1">
    <location>
        <begin position="51"/>
        <end position="91"/>
    </location>
</feature>
<reference evidence="2" key="2">
    <citation type="journal article" date="2023" name="Plants (Basel)">
        <title>Annotation of the Turnera subulata (Passifloraceae) Draft Genome Reveals the S-Locus Evolved after the Divergence of Turneroideae from Passifloroideae in a Stepwise Manner.</title>
        <authorList>
            <person name="Henning P.M."/>
            <person name="Roalson E.H."/>
            <person name="Mir W."/>
            <person name="McCubbin A.G."/>
            <person name="Shore J.S."/>
        </authorList>
    </citation>
    <scope>NUCLEOTIDE SEQUENCE</scope>
    <source>
        <strain evidence="2">F60SS</strain>
    </source>
</reference>
<dbReference type="Pfam" id="PF00646">
    <property type="entry name" value="F-box"/>
    <property type="match status" value="1"/>
</dbReference>
<dbReference type="InterPro" id="IPR001810">
    <property type="entry name" value="F-box_dom"/>
</dbReference>
<sequence length="465" mass="53705">MFASSLPSTLPDRKKKTLDRCLMGVDVLDEHRLTGIQKTTLDRCLMGGDVLDEHLLTEILRRLPLKTVHQCKSVCKGWLSLISSPYFMKQYVGFHRSVTLMSSRYSLAFDLREALYSSNRLRISGCASSSFRSLKFFFDFYPKPEYGSLSYFDLVGSCNGLVLCRQLFRDAFIDDKEPKQHYYHVCNPVTRDHWILPPPPLLSYSEATAHDHVAFIDDGVEGEDDDFSVTRGFKVVQLDGKCRGGTLNMSIFSTSTGEWRPLKVLCKEPFNFLYDHVVVVCCNRMLYWVGWLSNFVIGYDPYTMPNECTYIKFPSQYVPKKHRGTTIGANQGRILLCDYDLRYPQEVLRIWELEPETESWYLKHQVELNSVPMLPDRATYRILAFHPFIDGDIVYLEEAIDRIDRILSLDVKNKRIQVITVSLLENDVSCHAFPFFLPWWQTRLSDLKNLNEANSVNQSINAQGL</sequence>
<dbReference type="SUPFAM" id="SSF81383">
    <property type="entry name" value="F-box domain"/>
    <property type="match status" value="1"/>
</dbReference>
<dbReference type="PANTHER" id="PTHR35546">
    <property type="entry name" value="F-BOX PROTEIN INTERACTION DOMAIN PROTEIN-RELATED"/>
    <property type="match status" value="1"/>
</dbReference>
<comment type="caution">
    <text evidence="2">The sequence shown here is derived from an EMBL/GenBank/DDBJ whole genome shotgun (WGS) entry which is preliminary data.</text>
</comment>
<keyword evidence="3" id="KW-1185">Reference proteome</keyword>
<dbReference type="SMART" id="SM00256">
    <property type="entry name" value="FBOX"/>
    <property type="match status" value="1"/>
</dbReference>
<protein>
    <recommendedName>
        <fullName evidence="1">F-box domain-containing protein</fullName>
    </recommendedName>
</protein>
<dbReference type="Proteomes" id="UP001141552">
    <property type="component" value="Unassembled WGS sequence"/>
</dbReference>